<dbReference type="AlphaFoldDB" id="K7YVQ0"/>
<protein>
    <submittedName>
        <fullName evidence="2">Uncharacterized protein</fullName>
    </submittedName>
</protein>
<keyword evidence="1" id="KW-0472">Membrane</keyword>
<evidence type="ECO:0000313" key="3">
    <source>
        <dbReference type="Proteomes" id="UP000010074"/>
    </source>
</evidence>
<evidence type="ECO:0000313" key="2">
    <source>
        <dbReference type="EMBL" id="AFY00770.1"/>
    </source>
</evidence>
<sequence>MFCGNLYIHKQNLRIRIPPARMCRRPRLWKLGAKPRRNSQACQRKIVMKYVVFMVISVFGFIVSAQVDPTVQEAIAKIEKVRRALKISASQSALCQTPISPSCTFEGYCGQLIDKAQDFYLYQDAEGRQIPNLSMSEYLGFSEHCVDVFPQHVVSDPFVDVEQFVDVKAAGGIKQLRRNKERLKKETARTMAVLEDARSHVIKVLEGRKNANNAKQIDSLIARVNAVKYRPIKATGSYTDIILDGCESANAYYRRDANSITVCPQMMNLPEGALFSILAHELGHAIDPCVLQFDFDSKGAKYPKSLRSGVQRKSKTTLPAVPLSQNPFENIISCLQSPQSIAVQVPTKQALLNEINARGVKLRSDIGDASSEDGSVPELTEEAKLMLADQRKHIEENYERFKYCREMSGVGHMQEAFSDWISTQALAEKVSNIQDSSKSRDFAFASESLFYASDCENIQQVAKSKVLGAIEKCPGIQDMLNYLEEENRLSGGKSSHPDPARRINRIYYANTKIQKALGCQGGNDAQECN</sequence>
<dbReference type="PATRIC" id="fig|1069642.3.peg.1054"/>
<organism evidence="2 3">
    <name type="scientific">Bdellovibrio bacteriovorus str. Tiberius</name>
    <dbReference type="NCBI Taxonomy" id="1069642"/>
    <lineage>
        <taxon>Bacteria</taxon>
        <taxon>Pseudomonadati</taxon>
        <taxon>Bdellovibrionota</taxon>
        <taxon>Bdellovibrionia</taxon>
        <taxon>Bdellovibrionales</taxon>
        <taxon>Pseudobdellovibrionaceae</taxon>
        <taxon>Bdellovibrio</taxon>
    </lineage>
</organism>
<keyword evidence="1" id="KW-1133">Transmembrane helix</keyword>
<dbReference type="EMBL" id="CP002930">
    <property type="protein sequence ID" value="AFY00770.1"/>
    <property type="molecule type" value="Genomic_DNA"/>
</dbReference>
<proteinExistence type="predicted"/>
<dbReference type="KEGG" id="bbat:Bdt_1070"/>
<feature type="transmembrane region" description="Helical" evidence="1">
    <location>
        <begin position="46"/>
        <end position="67"/>
    </location>
</feature>
<reference evidence="2 3" key="1">
    <citation type="journal article" date="2012" name="BMC Genomics">
        <title>Genome analysis of a simultaneously predatory and prey-independent, novel Bdellovibrio bacteriovorus from the River Tiber, supports in silico predictions of both ancient and recent lateral gene transfer from diverse bacteria.</title>
        <authorList>
            <person name="Hobley L."/>
            <person name="Lerner T.R."/>
            <person name="Williams L.E."/>
            <person name="Lambert C."/>
            <person name="Till R."/>
            <person name="Milner D.S."/>
            <person name="Basford S.M."/>
            <person name="Capeness M.J."/>
            <person name="Fenton A.K."/>
            <person name="Atterbury R.J."/>
            <person name="Harris M.A."/>
            <person name="Sockett R.E."/>
        </authorList>
    </citation>
    <scope>NUCLEOTIDE SEQUENCE [LARGE SCALE GENOMIC DNA]</scope>
    <source>
        <strain evidence="2 3">Tiberius</strain>
    </source>
</reference>
<gene>
    <name evidence="2" type="ORF">Bdt_1070</name>
</gene>
<name>K7YVQ0_BDEBC</name>
<dbReference type="Proteomes" id="UP000010074">
    <property type="component" value="Chromosome"/>
</dbReference>
<keyword evidence="1" id="KW-0812">Transmembrane</keyword>
<dbReference type="HOGENOM" id="CLU_514526_0_0_7"/>
<accession>K7YVQ0</accession>
<evidence type="ECO:0000256" key="1">
    <source>
        <dbReference type="SAM" id="Phobius"/>
    </source>
</evidence>